<dbReference type="GO" id="GO:1905746">
    <property type="term" value="P:positive regulation of mRNA cis splicing, via spliceosome"/>
    <property type="evidence" value="ECO:0007669"/>
    <property type="project" value="Ensembl"/>
</dbReference>
<dbReference type="CDD" id="cd06147">
    <property type="entry name" value="Rrp6p_like_exo"/>
    <property type="match status" value="1"/>
</dbReference>
<dbReference type="InterPro" id="IPR044876">
    <property type="entry name" value="HRDC_dom_sf"/>
</dbReference>
<dbReference type="Ensembl" id="ENSNVIT00000011662.1">
    <property type="protein sequence ID" value="ENSNVIP00000009981.1"/>
    <property type="gene ID" value="ENSNVIG00000007805.1"/>
</dbReference>
<evidence type="ECO:0000256" key="4">
    <source>
        <dbReference type="ARBA" id="ARBA00004642"/>
    </source>
</evidence>
<feature type="compositionally biased region" description="Basic and acidic residues" evidence="24">
    <location>
        <begin position="697"/>
        <end position="707"/>
    </location>
</feature>
<dbReference type="Proteomes" id="UP000694425">
    <property type="component" value="Unplaced"/>
</dbReference>
<keyword evidence="5" id="KW-0963">Cytoplasm</keyword>
<evidence type="ECO:0000256" key="13">
    <source>
        <dbReference type="ARBA" id="ARBA00022835"/>
    </source>
</evidence>
<keyword evidence="19" id="KW-0234">DNA repair</keyword>
<keyword evidence="12" id="KW-0378">Hydrolase</keyword>
<dbReference type="InterPro" id="IPR012337">
    <property type="entry name" value="RNaseH-like_sf"/>
</dbReference>
<feature type="region of interest" description="Disordered" evidence="24">
    <location>
        <begin position="1"/>
        <end position="23"/>
    </location>
</feature>
<reference evidence="27" key="2">
    <citation type="submission" date="2025-09" db="UniProtKB">
        <authorList>
            <consortium name="Ensembl"/>
        </authorList>
    </citation>
    <scope>IDENTIFICATION</scope>
</reference>
<proteinExistence type="inferred from homology"/>
<dbReference type="GeneTree" id="ENSGT00390000015408"/>
<dbReference type="GO" id="GO:0005829">
    <property type="term" value="C:cytosol"/>
    <property type="evidence" value="ECO:0007669"/>
    <property type="project" value="Ensembl"/>
</dbReference>
<keyword evidence="9" id="KW-0540">Nuclease</keyword>
<evidence type="ECO:0000313" key="28">
    <source>
        <dbReference type="Proteomes" id="UP000694425"/>
    </source>
</evidence>
<dbReference type="SMART" id="SM00474">
    <property type="entry name" value="35EXOc"/>
    <property type="match status" value="1"/>
</dbReference>
<dbReference type="GO" id="GO:0042274">
    <property type="term" value="P:ribosomal small subunit biogenesis"/>
    <property type="evidence" value="ECO:0007669"/>
    <property type="project" value="Ensembl"/>
</dbReference>
<keyword evidence="8" id="KW-0597">Phosphoprotein</keyword>
<feature type="region of interest" description="Disordered" evidence="24">
    <location>
        <begin position="182"/>
        <end position="204"/>
    </location>
</feature>
<evidence type="ECO:0000256" key="1">
    <source>
        <dbReference type="ARBA" id="ARBA00001946"/>
    </source>
</evidence>
<evidence type="ECO:0000256" key="14">
    <source>
        <dbReference type="ARBA" id="ARBA00022839"/>
    </source>
</evidence>
<feature type="compositionally biased region" description="Polar residues" evidence="24">
    <location>
        <begin position="823"/>
        <end position="833"/>
    </location>
</feature>
<dbReference type="GO" id="GO:0000791">
    <property type="term" value="C:euchromatin"/>
    <property type="evidence" value="ECO:0007669"/>
    <property type="project" value="Ensembl"/>
</dbReference>
<dbReference type="GO" id="GO:0005654">
    <property type="term" value="C:nucleoplasm"/>
    <property type="evidence" value="ECO:0007669"/>
    <property type="project" value="UniProtKB-SubCell"/>
</dbReference>
<keyword evidence="28" id="KW-1185">Reference proteome</keyword>
<evidence type="ECO:0000256" key="5">
    <source>
        <dbReference type="ARBA" id="ARBA00022490"/>
    </source>
</evidence>
<dbReference type="GO" id="GO:0000176">
    <property type="term" value="C:nuclear exosome (RNase complex)"/>
    <property type="evidence" value="ECO:0007669"/>
    <property type="project" value="Ensembl"/>
</dbReference>
<evidence type="ECO:0000256" key="17">
    <source>
        <dbReference type="ARBA" id="ARBA00022884"/>
    </source>
</evidence>
<keyword evidence="17" id="KW-0694">RNA-binding</keyword>
<dbReference type="InterPro" id="IPR002562">
    <property type="entry name" value="3'-5'_exonuclease_dom"/>
</dbReference>
<dbReference type="GO" id="GO:0071051">
    <property type="term" value="P:poly(A)-dependent snoRNA 3'-end processing"/>
    <property type="evidence" value="ECO:0007669"/>
    <property type="project" value="TreeGrafter"/>
</dbReference>
<evidence type="ECO:0000256" key="16">
    <source>
        <dbReference type="ARBA" id="ARBA00022843"/>
    </source>
</evidence>
<dbReference type="GO" id="GO:0003727">
    <property type="term" value="F:single-stranded RNA binding"/>
    <property type="evidence" value="ECO:0007669"/>
    <property type="project" value="TreeGrafter"/>
</dbReference>
<dbReference type="AlphaFoldDB" id="A0A8C7AK35"/>
<dbReference type="GO" id="GO:0000184">
    <property type="term" value="P:nuclear-transcribed mRNA catabolic process, nonsense-mediated decay"/>
    <property type="evidence" value="ECO:0007669"/>
    <property type="project" value="UniProtKB-KW"/>
</dbReference>
<dbReference type="InterPro" id="IPR045092">
    <property type="entry name" value="Rrp6-like"/>
</dbReference>
<dbReference type="GO" id="GO:0000175">
    <property type="term" value="F:3'-5'-RNA exonuclease activity"/>
    <property type="evidence" value="ECO:0007669"/>
    <property type="project" value="Ensembl"/>
</dbReference>
<dbReference type="GO" id="GO:0032211">
    <property type="term" value="P:negative regulation of telomere maintenance via telomerase"/>
    <property type="evidence" value="ECO:0007669"/>
    <property type="project" value="Ensembl"/>
</dbReference>
<dbReference type="InterPro" id="IPR049559">
    <property type="entry name" value="Rrp6p-like_exo"/>
</dbReference>
<dbReference type="GO" id="GO:0000467">
    <property type="term" value="P:exonucleolytic trimming to generate mature 3'-end of 5.8S rRNA from tricistronic rRNA transcript (SSU-rRNA, 5.8S rRNA, LSU-rRNA)"/>
    <property type="evidence" value="ECO:0007669"/>
    <property type="project" value="InterPro"/>
</dbReference>
<accession>A0A8C7AK35</accession>
<dbReference type="GO" id="GO:0046872">
    <property type="term" value="F:metal ion binding"/>
    <property type="evidence" value="ECO:0007669"/>
    <property type="project" value="UniProtKB-KW"/>
</dbReference>
<dbReference type="Pfam" id="PF01612">
    <property type="entry name" value="DNA_pol_A_exo1"/>
    <property type="match status" value="1"/>
</dbReference>
<comment type="similarity">
    <text evidence="21">Belongs to the exosome component 10/RRP6 family.</text>
</comment>
<evidence type="ECO:0000256" key="8">
    <source>
        <dbReference type="ARBA" id="ARBA00022553"/>
    </source>
</evidence>
<evidence type="ECO:0000256" key="6">
    <source>
        <dbReference type="ARBA" id="ARBA00022499"/>
    </source>
</evidence>
<dbReference type="Pfam" id="PF08066">
    <property type="entry name" value="PMC2NT"/>
    <property type="match status" value="1"/>
</dbReference>
<comment type="subcellular location">
    <subcellularLocation>
        <location evidence="2">Cytoplasm</location>
    </subcellularLocation>
    <subcellularLocation>
        <location evidence="3">Nucleus</location>
        <location evidence="3">Nucleolus</location>
    </subcellularLocation>
    <subcellularLocation>
        <location evidence="4">Nucleus</location>
        <location evidence="4">Nucleoplasm</location>
    </subcellularLocation>
</comment>
<feature type="domain" description="HRDC" evidence="25">
    <location>
        <begin position="475"/>
        <end position="545"/>
    </location>
</feature>
<evidence type="ECO:0000256" key="19">
    <source>
        <dbReference type="ARBA" id="ARBA00023204"/>
    </source>
</evidence>
<dbReference type="GO" id="GO:0071028">
    <property type="term" value="P:nuclear mRNA surveillance"/>
    <property type="evidence" value="ECO:0007669"/>
    <property type="project" value="Ensembl"/>
</dbReference>
<evidence type="ECO:0000256" key="11">
    <source>
        <dbReference type="ARBA" id="ARBA00022763"/>
    </source>
</evidence>
<organism evidence="27 28">
    <name type="scientific">Neovison vison</name>
    <name type="common">American mink</name>
    <name type="synonym">Mustela vison</name>
    <dbReference type="NCBI Taxonomy" id="452646"/>
    <lineage>
        <taxon>Eukaryota</taxon>
        <taxon>Metazoa</taxon>
        <taxon>Chordata</taxon>
        <taxon>Craniata</taxon>
        <taxon>Vertebrata</taxon>
        <taxon>Euteleostomi</taxon>
        <taxon>Mammalia</taxon>
        <taxon>Eutheria</taxon>
        <taxon>Laurasiatheria</taxon>
        <taxon>Carnivora</taxon>
        <taxon>Caniformia</taxon>
        <taxon>Musteloidea</taxon>
        <taxon>Mustelidae</taxon>
        <taxon>Mustelinae</taxon>
        <taxon>Neogale</taxon>
    </lineage>
</organism>
<dbReference type="PANTHER" id="PTHR12124">
    <property type="entry name" value="POLYMYOSITIS/SCLERODERMA AUTOANTIGEN-RELATED"/>
    <property type="match status" value="1"/>
</dbReference>
<keyword evidence="18" id="KW-0866">Nonsense-mediated mRNA decay</keyword>
<dbReference type="GO" id="GO:0071036">
    <property type="term" value="P:nuclear polyadenylation-dependent snoRNA catabolic process"/>
    <property type="evidence" value="ECO:0007669"/>
    <property type="project" value="TreeGrafter"/>
</dbReference>
<dbReference type="Gene3D" id="3.30.420.10">
    <property type="entry name" value="Ribonuclease H-like superfamily/Ribonuclease H"/>
    <property type="match status" value="1"/>
</dbReference>
<feature type="compositionally biased region" description="Basic and acidic residues" evidence="24">
    <location>
        <begin position="767"/>
        <end position="788"/>
    </location>
</feature>
<dbReference type="InterPro" id="IPR010997">
    <property type="entry name" value="HRDC-like_sf"/>
</dbReference>
<dbReference type="GO" id="GO:0071039">
    <property type="term" value="P:nuclear polyadenylation-dependent CUT catabolic process"/>
    <property type="evidence" value="ECO:0007669"/>
    <property type="project" value="TreeGrafter"/>
</dbReference>
<feature type="domain" description="3'-5' exonuclease" evidence="26">
    <location>
        <begin position="260"/>
        <end position="428"/>
    </location>
</feature>
<dbReference type="FunFam" id="3.30.420.10:FF:000022">
    <property type="entry name" value="Exosome component 10"/>
    <property type="match status" value="1"/>
</dbReference>
<keyword evidence="16" id="KW-0832">Ubl conjugation</keyword>
<dbReference type="SUPFAM" id="SSF47819">
    <property type="entry name" value="HRDC-like"/>
    <property type="match status" value="1"/>
</dbReference>
<dbReference type="GO" id="GO:0071040">
    <property type="term" value="P:nuclear polyadenylation-dependent antisense transcript catabolic process"/>
    <property type="evidence" value="ECO:0007669"/>
    <property type="project" value="TreeGrafter"/>
</dbReference>
<evidence type="ECO:0000256" key="21">
    <source>
        <dbReference type="ARBA" id="ARBA00043957"/>
    </source>
</evidence>
<dbReference type="GO" id="GO:0070034">
    <property type="term" value="F:telomerase RNA binding"/>
    <property type="evidence" value="ECO:0007669"/>
    <property type="project" value="Ensembl"/>
</dbReference>
<evidence type="ECO:0000256" key="22">
    <source>
        <dbReference type="ARBA" id="ARBA00065628"/>
    </source>
</evidence>
<evidence type="ECO:0000256" key="20">
    <source>
        <dbReference type="ARBA" id="ARBA00023242"/>
    </source>
</evidence>
<dbReference type="FunFam" id="1.10.150.80:FF:000001">
    <property type="entry name" value="Putative exosome component 10"/>
    <property type="match status" value="1"/>
</dbReference>
<dbReference type="InterPro" id="IPR002121">
    <property type="entry name" value="HRDC_dom"/>
</dbReference>
<reference evidence="27" key="1">
    <citation type="submission" date="2025-08" db="UniProtKB">
        <authorList>
            <consortium name="Ensembl"/>
        </authorList>
    </citation>
    <scope>IDENTIFICATION</scope>
</reference>
<evidence type="ECO:0000256" key="3">
    <source>
        <dbReference type="ARBA" id="ARBA00004604"/>
    </source>
</evidence>
<evidence type="ECO:0000256" key="7">
    <source>
        <dbReference type="ARBA" id="ARBA00022552"/>
    </source>
</evidence>
<dbReference type="Gene3D" id="1.10.150.80">
    <property type="entry name" value="HRDC domain"/>
    <property type="match status" value="2"/>
</dbReference>
<dbReference type="GO" id="GO:1904872">
    <property type="term" value="P:regulation of telomerase RNA localization to Cajal body"/>
    <property type="evidence" value="ECO:0007669"/>
    <property type="project" value="Ensembl"/>
</dbReference>
<feature type="region of interest" description="Disordered" evidence="24">
    <location>
        <begin position="872"/>
        <end position="907"/>
    </location>
</feature>
<keyword evidence="6" id="KW-1017">Isopeptide bond</keyword>
<keyword evidence="20" id="KW-0539">Nucleus</keyword>
<dbReference type="GO" id="GO:0071035">
    <property type="term" value="P:nuclear polyadenylation-dependent rRNA catabolic process"/>
    <property type="evidence" value="ECO:0007669"/>
    <property type="project" value="Ensembl"/>
</dbReference>
<dbReference type="InterPro" id="IPR012588">
    <property type="entry name" value="Exosome-assoc_fac_Rrp6_N"/>
</dbReference>
<dbReference type="PANTHER" id="PTHR12124:SF47">
    <property type="entry name" value="EXOSOME COMPONENT 10"/>
    <property type="match status" value="1"/>
</dbReference>
<dbReference type="GO" id="GO:0060816">
    <property type="term" value="P:random inactivation of X chromosome"/>
    <property type="evidence" value="ECO:0007669"/>
    <property type="project" value="Ensembl"/>
</dbReference>
<evidence type="ECO:0000256" key="9">
    <source>
        <dbReference type="ARBA" id="ARBA00022722"/>
    </source>
</evidence>
<keyword evidence="14" id="KW-0269">Exonuclease</keyword>
<comment type="cofactor">
    <cofactor evidence="1">
        <name>Mg(2+)</name>
        <dbReference type="ChEBI" id="CHEBI:18420"/>
    </cofactor>
</comment>
<keyword evidence="15" id="KW-0460">Magnesium</keyword>
<feature type="compositionally biased region" description="Basic and acidic residues" evidence="24">
    <location>
        <begin position="189"/>
        <end position="202"/>
    </location>
</feature>
<dbReference type="InterPro" id="IPR036397">
    <property type="entry name" value="RNaseH_sf"/>
</dbReference>
<dbReference type="GO" id="GO:0000166">
    <property type="term" value="F:nucleotide binding"/>
    <property type="evidence" value="ECO:0007669"/>
    <property type="project" value="InterPro"/>
</dbReference>
<keyword evidence="13" id="KW-0271">Exosome</keyword>
<evidence type="ECO:0000256" key="2">
    <source>
        <dbReference type="ARBA" id="ARBA00004496"/>
    </source>
</evidence>
<evidence type="ECO:0000256" key="10">
    <source>
        <dbReference type="ARBA" id="ARBA00022723"/>
    </source>
</evidence>
<protein>
    <recommendedName>
        <fullName evidence="23">Exosome complex component 10</fullName>
    </recommendedName>
</protein>
<dbReference type="GO" id="GO:0071044">
    <property type="term" value="P:histone mRNA catabolic process"/>
    <property type="evidence" value="ECO:0007669"/>
    <property type="project" value="Ensembl"/>
</dbReference>
<dbReference type="SUPFAM" id="SSF53098">
    <property type="entry name" value="Ribonuclease H-like"/>
    <property type="match status" value="1"/>
</dbReference>
<comment type="subunit">
    <text evidence="22">Component of the RNA exosome complex. The catalytically inactive RNA exosome core complex (Exo-9) associates with the catalytic subunit EXOSC10/RRP6 (via its N-terminus). Exo-9 may associate with DIS3 to form the nucleolar exosome complex, or DIS3L to form the cytoplasmic exosome complex. The RNA exosome complex interacts with cofactors C1D/RRP47, MPHOSPH6/MPP6 and MTREX/MTR4. Interacts with MTREX; the interaction with MTREX mediates the association of MTREX with nuclear RNA exosomes. Part of the small subunit (SSU) processome, composed of more than 70 proteins and the RNA chaperone small nucleolar RNA (snoRNA) U3. Interacts with ALYREF/THOC4. Interacts with DHX36; this interaction occurs in a RNase-insensitive manner. Interacts with NRDE2. Interacts (via C-terminus) with USP36 (via C-terminus); the interaction is facilitated by the association with RNA and promotes sumoylation of EXOSC10.</text>
</comment>
<keyword evidence="11" id="KW-0227">DNA damage</keyword>
<feature type="region of interest" description="Disordered" evidence="24">
    <location>
        <begin position="691"/>
        <end position="837"/>
    </location>
</feature>
<evidence type="ECO:0000256" key="15">
    <source>
        <dbReference type="ARBA" id="ARBA00022842"/>
    </source>
</evidence>
<keyword evidence="7" id="KW-0698">rRNA processing</keyword>
<evidence type="ECO:0000256" key="12">
    <source>
        <dbReference type="ARBA" id="ARBA00022801"/>
    </source>
</evidence>
<evidence type="ECO:0000259" key="26">
    <source>
        <dbReference type="SMART" id="SM00474"/>
    </source>
</evidence>
<sequence length="1095" mass="122635">MAPPSPREPKAPTATSAANPDGEMVLPGFPDADSFVKVSSQGLWRHREQPAFGRSMSRVMQYHGCRSNIKDRSKVTELEDKFDLLVDTNDVILQRVGILLDEASGVNKNQQPVLPAGLQVPKTIVSSWNRKAGEYSKKTKSETFRLLHAKNIVRPQLKFREKIDNSNTPFLPKIFIKPNAQKPLPQALSKERRERPQDRPEDLDVPPALADFIHQQRTQQVEQDMFAHPYQYELDHFTPPDSVLQKPQPQLYRPVAETPCHFVSSLDELVELNEKLLTCQEFAVDLEHHSYRSFLGLTCLMQISTRTEDFIVDTLELRSDMYILNESLTDPAIVKVFHGADSDIEWLQKDFGLYVVNMFDTHQAARLLNLGRHSLDHLLKLYCGVESNKQYQLADWRIRPLPEEMLHYARDDTHYLLYIYDKMRLELWERGNEQPVQLQVVWQRSRDICLKKFVKPIFTDESYLELYRKQKKHLNTQQLTAFQLLFAWRDKTARREDESYGVCFLVFREPQGIIACCNPVPPLVRQQLNEIHLLIQQAREMPLLKSEVAAGVRKSGPLPGPERLENVLFGPHDCSHASSDGYPVIPSNGPAPAQKQASLFPDQREEILPDTRCLIATAVITLFNEPSAEEARKSPLTVAQKKAQNIMASFENPFKMFLPSLEHRAHVSQAAKFDPSSKIYEISNRWKLASQVQTHKGPKETAKEKAAEQTAARDQAKDEYKATAEQAVSVRQQAALESAAKKRERTTSDPRTTEQKQEKKRLKTSKKPKDPDPPEKDFTPYDYSKSDFKAFAGNSKAKPSQFDPNKQTQPGKKCVAPKKLKQSVGNKSMSFPSGKSDRYVGEASVWAQRAQLESLREPLSTRSLSVSRAAEMGGGEGLAKGHPPQQLSLRPRTQDSHPSPPTTVQLPGVPSEQMDLEFSQIFPFLRNEGGKKSVRKCGLSFKNIFVKNMKPSCSGQSLKPEDSPLGCGLVDEASCLSVLASTATLGPQSASPAPSCLPECGGHAAATLSSPGAPNEPCRPSCPSLRSAAFCEAAESKPPARPGEVALLLSRRLSLQGFQAQLAKEIEAEETLGTPQRTGSTECAAAFCTDPFLNH</sequence>
<dbReference type="GO" id="GO:0071037">
    <property type="term" value="P:nuclear polyadenylation-dependent snRNA catabolic process"/>
    <property type="evidence" value="ECO:0007669"/>
    <property type="project" value="TreeGrafter"/>
</dbReference>
<name>A0A8C7AK35_NEOVI</name>
<feature type="compositionally biased region" description="Basic and acidic residues" evidence="24">
    <location>
        <begin position="739"/>
        <end position="757"/>
    </location>
</feature>
<dbReference type="GO" id="GO:0071038">
    <property type="term" value="P:TRAMP-dependent tRNA surveillance pathway"/>
    <property type="evidence" value="ECO:0007669"/>
    <property type="project" value="TreeGrafter"/>
</dbReference>
<dbReference type="GO" id="GO:0032040">
    <property type="term" value="C:small-subunit processome"/>
    <property type="evidence" value="ECO:0007669"/>
    <property type="project" value="Ensembl"/>
</dbReference>
<evidence type="ECO:0000259" key="25">
    <source>
        <dbReference type="SMART" id="SM00341"/>
    </source>
</evidence>
<evidence type="ECO:0000256" key="24">
    <source>
        <dbReference type="SAM" id="MobiDB-lite"/>
    </source>
</evidence>
<dbReference type="SMART" id="SM00341">
    <property type="entry name" value="HRDC"/>
    <property type="match status" value="1"/>
</dbReference>
<evidence type="ECO:0000256" key="18">
    <source>
        <dbReference type="ARBA" id="ARBA00023161"/>
    </source>
</evidence>
<evidence type="ECO:0000313" key="27">
    <source>
        <dbReference type="Ensembl" id="ENSNVIP00000009981.1"/>
    </source>
</evidence>
<dbReference type="GO" id="GO:0006281">
    <property type="term" value="P:DNA repair"/>
    <property type="evidence" value="ECO:0007669"/>
    <property type="project" value="UniProtKB-KW"/>
</dbReference>
<keyword evidence="10" id="KW-0479">Metal-binding</keyword>
<evidence type="ECO:0000256" key="23">
    <source>
        <dbReference type="ARBA" id="ARBA00070703"/>
    </source>
</evidence>